<dbReference type="InterPro" id="IPR002130">
    <property type="entry name" value="Cyclophilin-type_PPIase_dom"/>
</dbReference>
<comment type="catalytic activity">
    <reaction evidence="3">
        <text>[protein]-peptidylproline (omega=180) = [protein]-peptidylproline (omega=0)</text>
        <dbReference type="Rhea" id="RHEA:16237"/>
        <dbReference type="Rhea" id="RHEA-COMP:10747"/>
        <dbReference type="Rhea" id="RHEA-COMP:10748"/>
        <dbReference type="ChEBI" id="CHEBI:83833"/>
        <dbReference type="ChEBI" id="CHEBI:83834"/>
        <dbReference type="EC" id="5.2.1.8"/>
    </reaction>
</comment>
<comment type="function">
    <text evidence="3">PPIases accelerate the folding of proteins. It catalyzes the cis-trans isomerization of proline imidic peptide bonds in oligopeptides.</text>
</comment>
<dbReference type="SUPFAM" id="SSF50891">
    <property type="entry name" value="Cyclophilin-like"/>
    <property type="match status" value="1"/>
</dbReference>
<evidence type="ECO:0000259" key="5">
    <source>
        <dbReference type="PROSITE" id="PS50072"/>
    </source>
</evidence>
<dbReference type="Pfam" id="PF00160">
    <property type="entry name" value="Pro_isomerase"/>
    <property type="match status" value="1"/>
</dbReference>
<organism evidence="6 7">
    <name type="scientific">Prorocentrum cordatum</name>
    <dbReference type="NCBI Taxonomy" id="2364126"/>
    <lineage>
        <taxon>Eukaryota</taxon>
        <taxon>Sar</taxon>
        <taxon>Alveolata</taxon>
        <taxon>Dinophyceae</taxon>
        <taxon>Prorocentrales</taxon>
        <taxon>Prorocentraceae</taxon>
        <taxon>Prorocentrum</taxon>
    </lineage>
</organism>
<dbReference type="PROSITE" id="PS50072">
    <property type="entry name" value="CSA_PPIASE_2"/>
    <property type="match status" value="1"/>
</dbReference>
<dbReference type="PRINTS" id="PR00153">
    <property type="entry name" value="CSAPPISMRASE"/>
</dbReference>
<keyword evidence="2 3" id="KW-0413">Isomerase</keyword>
<proteinExistence type="inferred from homology"/>
<dbReference type="InterPro" id="IPR029000">
    <property type="entry name" value="Cyclophilin-like_dom_sf"/>
</dbReference>
<evidence type="ECO:0000256" key="3">
    <source>
        <dbReference type="RuleBase" id="RU363019"/>
    </source>
</evidence>
<comment type="similarity">
    <text evidence="3">Belongs to the cyclophilin-type PPIase family.</text>
</comment>
<evidence type="ECO:0000256" key="2">
    <source>
        <dbReference type="ARBA" id="ARBA00023235"/>
    </source>
</evidence>
<keyword evidence="7" id="KW-1185">Reference proteome</keyword>
<accession>A0ABN9TJU8</accession>
<comment type="caution">
    <text evidence="6">The sequence shown here is derived from an EMBL/GenBank/DDBJ whole genome shotgun (WGS) entry which is preliminary data.</text>
</comment>
<evidence type="ECO:0000256" key="1">
    <source>
        <dbReference type="ARBA" id="ARBA00023110"/>
    </source>
</evidence>
<protein>
    <recommendedName>
        <fullName evidence="3">Peptidyl-prolyl cis-trans isomerase</fullName>
        <shortName evidence="3">PPIase</shortName>
        <ecNumber evidence="3">5.2.1.8</ecNumber>
    </recommendedName>
</protein>
<dbReference type="Gene3D" id="2.40.100.10">
    <property type="entry name" value="Cyclophilin-like"/>
    <property type="match status" value="1"/>
</dbReference>
<sequence>MEHIPQGFKDEKGEWTEAAKARFFGTKNEEALKTWADGQRKEYKDEGSEKGKALREKYATEADLDAYILSVYQKKWDALLGKAAKCPRVYFDIKIGDEDAGRIVMMLRGDVVPKTAENFRQLCTHEKDYGYKGCSFHRVIPGFMCQGGHGGGPTTTELAESRYTERSSPMRISSLSTLAKVSSPWPTLAPTPTAPSSSSAPKRRAIWTESTWCSARSSETLWPL</sequence>
<dbReference type="EMBL" id="CAUYUJ010014808">
    <property type="protein sequence ID" value="CAK0846231.1"/>
    <property type="molecule type" value="Genomic_DNA"/>
</dbReference>
<evidence type="ECO:0000313" key="6">
    <source>
        <dbReference type="EMBL" id="CAK0846231.1"/>
    </source>
</evidence>
<dbReference type="PANTHER" id="PTHR11071:SF561">
    <property type="entry name" value="PEPTIDYL-PROLYL CIS-TRANS ISOMERASE D-RELATED"/>
    <property type="match status" value="1"/>
</dbReference>
<dbReference type="PROSITE" id="PS00170">
    <property type="entry name" value="CSA_PPIASE_1"/>
    <property type="match status" value="1"/>
</dbReference>
<feature type="domain" description="PPIase cyclophilin-type" evidence="5">
    <location>
        <begin position="90"/>
        <end position="224"/>
    </location>
</feature>
<dbReference type="Proteomes" id="UP001189429">
    <property type="component" value="Unassembled WGS sequence"/>
</dbReference>
<name>A0ABN9TJU8_9DINO</name>
<feature type="region of interest" description="Disordered" evidence="4">
    <location>
        <begin position="183"/>
        <end position="202"/>
    </location>
</feature>
<dbReference type="InterPro" id="IPR020892">
    <property type="entry name" value="Cyclophilin-type_PPIase_CS"/>
</dbReference>
<gene>
    <name evidence="6" type="ORF">PCOR1329_LOCUS39790</name>
</gene>
<evidence type="ECO:0000313" key="7">
    <source>
        <dbReference type="Proteomes" id="UP001189429"/>
    </source>
</evidence>
<evidence type="ECO:0000256" key="4">
    <source>
        <dbReference type="SAM" id="MobiDB-lite"/>
    </source>
</evidence>
<dbReference type="EC" id="5.2.1.8" evidence="3"/>
<keyword evidence="1 3" id="KW-0697">Rotamase</keyword>
<dbReference type="PANTHER" id="PTHR11071">
    <property type="entry name" value="PEPTIDYL-PROLYL CIS-TRANS ISOMERASE"/>
    <property type="match status" value="1"/>
</dbReference>
<reference evidence="6" key="1">
    <citation type="submission" date="2023-10" db="EMBL/GenBank/DDBJ databases">
        <authorList>
            <person name="Chen Y."/>
            <person name="Shah S."/>
            <person name="Dougan E. K."/>
            <person name="Thang M."/>
            <person name="Chan C."/>
        </authorList>
    </citation>
    <scope>NUCLEOTIDE SEQUENCE [LARGE SCALE GENOMIC DNA]</scope>
</reference>